<dbReference type="OrthoDB" id="1431778at2759"/>
<keyword evidence="1" id="KW-0732">Signal</keyword>
<dbReference type="InterPro" id="IPR036574">
    <property type="entry name" value="Scorpion_toxin-like_sf"/>
</dbReference>
<proteinExistence type="predicted"/>
<keyword evidence="3" id="KW-1185">Reference proteome</keyword>
<evidence type="ECO:0000313" key="2">
    <source>
        <dbReference type="EMBL" id="ESW07946.1"/>
    </source>
</evidence>
<dbReference type="SUPFAM" id="SSF57095">
    <property type="entry name" value="Scorpion toxin-like"/>
    <property type="match status" value="1"/>
</dbReference>
<gene>
    <name evidence="2" type="ORF">PHAVU_009G005700g</name>
</gene>
<dbReference type="SMR" id="V7AUP6"/>
<dbReference type="Proteomes" id="UP000000226">
    <property type="component" value="Chromosome 9"/>
</dbReference>
<reference evidence="3" key="1">
    <citation type="journal article" date="2014" name="Nat. Genet.">
        <title>A reference genome for common bean and genome-wide analysis of dual domestications.</title>
        <authorList>
            <person name="Schmutz J."/>
            <person name="McClean P.E."/>
            <person name="Mamidi S."/>
            <person name="Wu G.A."/>
            <person name="Cannon S.B."/>
            <person name="Grimwood J."/>
            <person name="Jenkins J."/>
            <person name="Shu S."/>
            <person name="Song Q."/>
            <person name="Chavarro C."/>
            <person name="Torres-Torres M."/>
            <person name="Geffroy V."/>
            <person name="Moghaddam S.M."/>
            <person name="Gao D."/>
            <person name="Abernathy B."/>
            <person name="Barry K."/>
            <person name="Blair M."/>
            <person name="Brick M.A."/>
            <person name="Chovatia M."/>
            <person name="Gepts P."/>
            <person name="Goodstein D.M."/>
            <person name="Gonzales M."/>
            <person name="Hellsten U."/>
            <person name="Hyten D.L."/>
            <person name="Jia G."/>
            <person name="Kelly J.D."/>
            <person name="Kudrna D."/>
            <person name="Lee R."/>
            <person name="Richard M.M."/>
            <person name="Miklas P.N."/>
            <person name="Osorno J.M."/>
            <person name="Rodrigues J."/>
            <person name="Thareau V."/>
            <person name="Urrea C.A."/>
            <person name="Wang M."/>
            <person name="Yu Y."/>
            <person name="Zhang M."/>
            <person name="Wing R.A."/>
            <person name="Cregan P.B."/>
            <person name="Rokhsar D.S."/>
            <person name="Jackson S.A."/>
        </authorList>
    </citation>
    <scope>NUCLEOTIDE SEQUENCE [LARGE SCALE GENOMIC DNA]</scope>
    <source>
        <strain evidence="3">cv. G19833</strain>
    </source>
</reference>
<dbReference type="OMA" id="NEPRPRC"/>
<protein>
    <recommendedName>
        <fullName evidence="4">Knottin scorpion toxin-like domain-containing protein</fullName>
    </recommendedName>
</protein>
<evidence type="ECO:0008006" key="4">
    <source>
        <dbReference type="Google" id="ProtNLM"/>
    </source>
</evidence>
<accession>V7AUP6</accession>
<evidence type="ECO:0000313" key="3">
    <source>
        <dbReference type="Proteomes" id="UP000000226"/>
    </source>
</evidence>
<evidence type="ECO:0000256" key="1">
    <source>
        <dbReference type="SAM" id="SignalP"/>
    </source>
</evidence>
<dbReference type="Gene3D" id="3.30.30.10">
    <property type="entry name" value="Knottin, scorpion toxin-like"/>
    <property type="match status" value="1"/>
</dbReference>
<dbReference type="Gramene" id="ESW07946">
    <property type="protein sequence ID" value="ESW07946"/>
    <property type="gene ID" value="PHAVU_009G005700g"/>
</dbReference>
<feature type="chain" id="PRO_5004753602" description="Knottin scorpion toxin-like domain-containing protein" evidence="1">
    <location>
        <begin position="25"/>
        <end position="88"/>
    </location>
</feature>
<sequence>MAGFLKRIKVFAAFFALIVLVASASEGKEDRGSCWRSSKTWPHPRCFHSSICNHHCQTSDNAISGQCAFFFKKCKCNFCDDPVSMPLI</sequence>
<organism evidence="2 3">
    <name type="scientific">Phaseolus vulgaris</name>
    <name type="common">Kidney bean</name>
    <name type="synonym">French bean</name>
    <dbReference type="NCBI Taxonomy" id="3885"/>
    <lineage>
        <taxon>Eukaryota</taxon>
        <taxon>Viridiplantae</taxon>
        <taxon>Streptophyta</taxon>
        <taxon>Embryophyta</taxon>
        <taxon>Tracheophyta</taxon>
        <taxon>Spermatophyta</taxon>
        <taxon>Magnoliopsida</taxon>
        <taxon>eudicotyledons</taxon>
        <taxon>Gunneridae</taxon>
        <taxon>Pentapetalae</taxon>
        <taxon>rosids</taxon>
        <taxon>fabids</taxon>
        <taxon>Fabales</taxon>
        <taxon>Fabaceae</taxon>
        <taxon>Papilionoideae</taxon>
        <taxon>50 kb inversion clade</taxon>
        <taxon>NPAAA clade</taxon>
        <taxon>indigoferoid/millettioid clade</taxon>
        <taxon>Phaseoleae</taxon>
        <taxon>Phaseolus</taxon>
    </lineage>
</organism>
<dbReference type="PhylomeDB" id="V7AUP6"/>
<dbReference type="AlphaFoldDB" id="V7AUP6"/>
<name>V7AUP6_PHAVU</name>
<feature type="signal peptide" evidence="1">
    <location>
        <begin position="1"/>
        <end position="24"/>
    </location>
</feature>
<dbReference type="EMBL" id="CM002296">
    <property type="protein sequence ID" value="ESW07946.1"/>
    <property type="molecule type" value="Genomic_DNA"/>
</dbReference>